<dbReference type="RefSeq" id="WP_088866952.1">
    <property type="nucleotide sequence ID" value="NZ_CP015106.1"/>
</dbReference>
<reference evidence="1 2" key="1">
    <citation type="submission" date="2016-04" db="EMBL/GenBank/DDBJ databases">
        <title>Complete genome sequence of Thermococcus radiotolerans type strain EJ2.</title>
        <authorList>
            <person name="Oger P.M."/>
        </authorList>
    </citation>
    <scope>NUCLEOTIDE SEQUENCE [LARGE SCALE GENOMIC DNA]</scope>
    <source>
        <strain evidence="1 2">EJ2</strain>
    </source>
</reference>
<dbReference type="OrthoDB" id="85793at2157"/>
<dbReference type="Proteomes" id="UP000250085">
    <property type="component" value="Chromosome"/>
</dbReference>
<evidence type="ECO:0000313" key="1">
    <source>
        <dbReference type="EMBL" id="ASJ14883.1"/>
    </source>
</evidence>
<protein>
    <submittedName>
        <fullName evidence="1">ATPase</fullName>
    </submittedName>
</protein>
<organism evidence="1 2">
    <name type="scientific">Thermococcus radiotolerans</name>
    <dbReference type="NCBI Taxonomy" id="187880"/>
    <lineage>
        <taxon>Archaea</taxon>
        <taxon>Methanobacteriati</taxon>
        <taxon>Methanobacteriota</taxon>
        <taxon>Thermococci</taxon>
        <taxon>Thermococcales</taxon>
        <taxon>Thermococcaceae</taxon>
        <taxon>Thermococcus</taxon>
    </lineage>
</organism>
<dbReference type="PANTHER" id="PTHR43169:SF1">
    <property type="entry name" value="ATPASE, PP-LOOP SUPERFAMILY-RELATED"/>
    <property type="match status" value="1"/>
</dbReference>
<proteinExistence type="predicted"/>
<gene>
    <name evidence="1" type="ORF">A3L10_06930</name>
</gene>
<dbReference type="AlphaFoldDB" id="A0A2Z2N2P2"/>
<dbReference type="SUPFAM" id="SSF52402">
    <property type="entry name" value="Adenine nucleotide alpha hydrolases-like"/>
    <property type="match status" value="1"/>
</dbReference>
<dbReference type="KEGG" id="trl:A3L10_06930"/>
<dbReference type="EMBL" id="CP015106">
    <property type="protein sequence ID" value="ASJ14883.1"/>
    <property type="molecule type" value="Genomic_DNA"/>
</dbReference>
<keyword evidence="2" id="KW-1185">Reference proteome</keyword>
<accession>A0A2Z2N2P2</accession>
<name>A0A2Z2N2P2_9EURY</name>
<dbReference type="InterPro" id="IPR012096">
    <property type="entry name" value="ATPase_PP-loop_MJ1638"/>
</dbReference>
<sequence length="246" mass="27368">MIKPVGDEFVKRYRLEYNLEALERVRGEIGEEAYSRLKALIEYRLSGKDFDRSPVGVKMALAFSAGSDSTAALKILRWAGFEVVPVTVRLPQMNEAVVERAERLGAVFVEVPGYLEVITAQMEKGAPICGKCHSMVMAAVEGYAKENGIKILASGDLLSSGLISIYETEEIIILNLPAFLALDKAEIIEIIGGRYDLKFGCPILWETFRKAPSVKRFAMQRILRELRARAITPEMAEALILDVLSR</sequence>
<evidence type="ECO:0000313" key="2">
    <source>
        <dbReference type="Proteomes" id="UP000250085"/>
    </source>
</evidence>
<dbReference type="PANTHER" id="PTHR43169">
    <property type="entry name" value="EXSB FAMILY PROTEIN"/>
    <property type="match status" value="1"/>
</dbReference>
<dbReference type="Gene3D" id="3.40.50.620">
    <property type="entry name" value="HUPs"/>
    <property type="match status" value="1"/>
</dbReference>
<dbReference type="InterPro" id="IPR052188">
    <property type="entry name" value="Ni-pincer_cofactor_biosynth"/>
</dbReference>
<dbReference type="PIRSF" id="PIRSF006601">
    <property type="entry name" value="ATPase_UCP006601"/>
    <property type="match status" value="1"/>
</dbReference>
<dbReference type="GeneID" id="33328569"/>
<dbReference type="InterPro" id="IPR014729">
    <property type="entry name" value="Rossmann-like_a/b/a_fold"/>
</dbReference>